<dbReference type="RefSeq" id="WP_157997666.1">
    <property type="nucleotide sequence ID" value="NZ_AP018165.1"/>
</dbReference>
<reference evidence="2 3" key="2">
    <citation type="journal article" date="2017" name="Int. J. Syst. Evol. Microbiol.">
        <title>Mycobacterium stephanolepidis sp. nov., a rapidly growing species related to Mycobacterium chelonae, isolated from marine teleost fish, Stephanolepis cirrhifer.</title>
        <authorList>
            <person name="Fukano H."/>
            <person name="Wada S."/>
            <person name="Kurata O."/>
            <person name="Katayama K."/>
            <person name="Fujiwara N."/>
            <person name="Hoshino Y."/>
        </authorList>
    </citation>
    <scope>NUCLEOTIDE SEQUENCE [LARGE SCALE GENOMIC DNA]</scope>
    <source>
        <strain evidence="2 3">NJB0901</strain>
    </source>
</reference>
<keyword evidence="3" id="KW-1185">Reference proteome</keyword>
<evidence type="ECO:0000313" key="2">
    <source>
        <dbReference type="EMBL" id="BAX97130.1"/>
    </source>
</evidence>
<name>A0A1Z4EW07_9MYCO</name>
<dbReference type="EMBL" id="AP018165">
    <property type="protein sequence ID" value="BAX97130.1"/>
    <property type="molecule type" value="Genomic_DNA"/>
</dbReference>
<dbReference type="OrthoDB" id="4750013at2"/>
<accession>A0A1Z4EW07</accession>
<dbReference type="AlphaFoldDB" id="A0A1Z4EW07"/>
<evidence type="ECO:0000256" key="1">
    <source>
        <dbReference type="SAM" id="MobiDB-lite"/>
    </source>
</evidence>
<reference evidence="3" key="1">
    <citation type="journal article" date="2017" name="Genome Announc.">
        <title>Complete Genome Sequence of Mycobacterium stephanolepidis.</title>
        <authorList>
            <person name="Fukano H."/>
            <person name="Yoshida M."/>
            <person name="Katayama Y."/>
            <person name="Omatsu T."/>
            <person name="Mizutani T."/>
            <person name="Kurata O."/>
            <person name="Wada S."/>
            <person name="Hoshino Y."/>
        </authorList>
    </citation>
    <scope>NUCLEOTIDE SEQUENCE [LARGE SCALE GENOMIC DNA]</scope>
    <source>
        <strain evidence="3">NJB0901</strain>
    </source>
</reference>
<organism evidence="2 3">
    <name type="scientific">[Mycobacterium] stephanolepidis</name>
    <dbReference type="NCBI Taxonomy" id="1520670"/>
    <lineage>
        <taxon>Bacteria</taxon>
        <taxon>Bacillati</taxon>
        <taxon>Actinomycetota</taxon>
        <taxon>Actinomycetes</taxon>
        <taxon>Mycobacteriales</taxon>
        <taxon>Mycobacteriaceae</taxon>
        <taxon>Mycobacteroides</taxon>
    </lineage>
</organism>
<evidence type="ECO:0000313" key="3">
    <source>
        <dbReference type="Proteomes" id="UP000217954"/>
    </source>
</evidence>
<dbReference type="Proteomes" id="UP000217954">
    <property type="component" value="Chromosome"/>
</dbReference>
<protein>
    <submittedName>
        <fullName evidence="2">Uncharacterized protein</fullName>
    </submittedName>
</protein>
<sequence length="223" mass="23704">MNLRTLRNRPAAPKAPPSPVFSQAELRGRRRKHLPIHLGGSWSLSGEVREVCGPVAHEVSRLPRPSAVRKGVDGVADAVADVVAASAQLLLTSNAPDSTRQAAADILARPHVPEITAEQLSSGTWAHILATYADQVSTPLAKLLASAHPPGADALRGNPSASERIERALRGLDAAVLVLERALPRIAERQALPSISEFNAALRAQVDAERQARVERKLTGVPS</sequence>
<proteinExistence type="predicted"/>
<feature type="region of interest" description="Disordered" evidence="1">
    <location>
        <begin position="1"/>
        <end position="21"/>
    </location>
</feature>
<dbReference type="KEGG" id="mste:MSTE_01813"/>
<gene>
    <name evidence="2" type="ORF">MSTE_01813</name>
</gene>